<feature type="binding site" evidence="14">
    <location>
        <position position="159"/>
    </location>
    <ligand>
        <name>Mg(2+)</name>
        <dbReference type="ChEBI" id="CHEBI:18420"/>
    </ligand>
</feature>
<evidence type="ECO:0000256" key="14">
    <source>
        <dbReference type="HAMAP-Rule" id="MF_01249"/>
    </source>
</evidence>
<feature type="binding site" evidence="14">
    <location>
        <position position="201"/>
    </location>
    <ligand>
        <name>Mg(2+)</name>
        <dbReference type="ChEBI" id="CHEBI:18420"/>
    </ligand>
</feature>
<comment type="catalytic activity">
    <reaction evidence="13 14">
        <text>[HPr protein]-O-phospho-L-serine + phosphate + H(+) = [HPr protein]-L-serine + diphosphate</text>
        <dbReference type="Rhea" id="RHEA:46604"/>
        <dbReference type="Rhea" id="RHEA-COMP:11602"/>
        <dbReference type="Rhea" id="RHEA-COMP:11603"/>
        <dbReference type="ChEBI" id="CHEBI:15378"/>
        <dbReference type="ChEBI" id="CHEBI:29999"/>
        <dbReference type="ChEBI" id="CHEBI:33019"/>
        <dbReference type="ChEBI" id="CHEBI:43474"/>
        <dbReference type="ChEBI" id="CHEBI:83421"/>
    </reaction>
</comment>
<feature type="binding site" evidence="14">
    <location>
        <begin position="152"/>
        <end position="159"/>
    </location>
    <ligand>
        <name>ATP</name>
        <dbReference type="ChEBI" id="CHEBI:30616"/>
    </ligand>
</feature>
<dbReference type="GO" id="GO:0000287">
    <property type="term" value="F:magnesium ion binding"/>
    <property type="evidence" value="ECO:0007669"/>
    <property type="project" value="UniProtKB-UniRule"/>
</dbReference>
<dbReference type="HAMAP" id="MF_01249">
    <property type="entry name" value="HPr_kinase"/>
    <property type="match status" value="1"/>
</dbReference>
<keyword evidence="6 14" id="KW-0479">Metal-binding</keyword>
<protein>
    <recommendedName>
        <fullName evidence="14">HPr kinase/phosphorylase</fullName>
        <shortName evidence="14">HPrK/P</shortName>
        <ecNumber evidence="14">2.7.11.-</ecNumber>
        <ecNumber evidence="14">2.7.4.-</ecNumber>
    </recommendedName>
    <alternativeName>
        <fullName evidence="14">HPr(Ser) kinase/phosphorylase</fullName>
    </alternativeName>
</protein>
<dbReference type="Pfam" id="PF07475">
    <property type="entry name" value="Hpr_kinase_C"/>
    <property type="match status" value="1"/>
</dbReference>
<dbReference type="InterPro" id="IPR028979">
    <property type="entry name" value="Ser_kin/Pase_Hpr-like_N_sf"/>
</dbReference>
<dbReference type="CDD" id="cd01918">
    <property type="entry name" value="HprK_C"/>
    <property type="match status" value="1"/>
</dbReference>
<evidence type="ECO:0000313" key="17">
    <source>
        <dbReference type="EMBL" id="AZR72242.1"/>
    </source>
</evidence>
<dbReference type="InterPro" id="IPR011126">
    <property type="entry name" value="Hpr_kin/Pase_Hpr_N"/>
</dbReference>
<dbReference type="InterPro" id="IPR003755">
    <property type="entry name" value="HPr(Ser)_kin/Pase"/>
</dbReference>
<dbReference type="SUPFAM" id="SSF75138">
    <property type="entry name" value="HprK N-terminal domain-like"/>
    <property type="match status" value="1"/>
</dbReference>
<dbReference type="NCBIfam" id="TIGR00679">
    <property type="entry name" value="hpr-ser"/>
    <property type="match status" value="1"/>
</dbReference>
<keyword evidence="18" id="KW-1185">Reference proteome</keyword>
<gene>
    <name evidence="14" type="primary">hprK</name>
    <name evidence="17" type="ORF">BBF96_01810</name>
</gene>
<dbReference type="PANTHER" id="PTHR30305:SF1">
    <property type="entry name" value="HPR KINASE_PHOSPHORYLASE"/>
    <property type="match status" value="1"/>
</dbReference>
<reference evidence="17 18" key="1">
    <citation type="submission" date="2016-07" db="EMBL/GenBank/DDBJ databases">
        <title>Genome and transcriptome analysis of iron-reducing fermentative bacteria Anoxybacter fermentans.</title>
        <authorList>
            <person name="Zeng X."/>
            <person name="Shao Z."/>
        </authorList>
    </citation>
    <scope>NUCLEOTIDE SEQUENCE [LARGE SCALE GENOMIC DNA]</scope>
    <source>
        <strain evidence="17 18">DY22613</strain>
    </source>
</reference>
<feature type="active site" evidence="14">
    <location>
        <position position="243"/>
    </location>
</feature>
<dbReference type="AlphaFoldDB" id="A0A3Q9HNT8"/>
<organism evidence="17 18">
    <name type="scientific">Anoxybacter fermentans</name>
    <dbReference type="NCBI Taxonomy" id="1323375"/>
    <lineage>
        <taxon>Bacteria</taxon>
        <taxon>Bacillati</taxon>
        <taxon>Bacillota</taxon>
        <taxon>Clostridia</taxon>
        <taxon>Halanaerobiales</taxon>
        <taxon>Anoxybacter</taxon>
    </lineage>
</organism>
<evidence type="ECO:0000256" key="4">
    <source>
        <dbReference type="ARBA" id="ARBA00022527"/>
    </source>
</evidence>
<evidence type="ECO:0000256" key="1">
    <source>
        <dbReference type="ARBA" id="ARBA00001120"/>
    </source>
</evidence>
<comment type="cofactor">
    <cofactor evidence="2 14">
        <name>Mg(2+)</name>
        <dbReference type="ChEBI" id="CHEBI:18420"/>
    </cofactor>
</comment>
<feature type="domain" description="HPr kinase/phosphorylase C-terminal" evidence="16">
    <location>
        <begin position="128"/>
        <end position="298"/>
    </location>
</feature>
<comment type="miscellaneous">
    <text evidence="14">Both phosphorylation and phosphorolysis are carried out by the same active site and suggest a common mechanism for both reactions.</text>
</comment>
<sequence>MSLTIQELISHFKLELLAGRKGLKNKLMVTDIKRPGIELAGYWKYFTPERIQLLGRTEINFLSELSFLERKERLIKFFSYQLPGVIITRNLKPPEPMIQIAKETGVPLLRVKTSTTRFLSQLTDYLEKKLAPSKTVHGVLVEVYGVGVLLIGESGIGKSETALELVKRGHRLIADDVVELKRIGASTLVGTALKINQHYMELRGIGIIDVKTLFGAGAIKSEQVVHMIIELEDWKCQKDDYDRLGLNTATAPLLGVEIPKVVVPVRPGRNLTTIIEVAAMNHRLKCIGFDAAKKFTRQLEAEISRKREKNTLKGE</sequence>
<evidence type="ECO:0000256" key="11">
    <source>
        <dbReference type="ARBA" id="ARBA00023268"/>
    </source>
</evidence>
<evidence type="ECO:0000256" key="5">
    <source>
        <dbReference type="ARBA" id="ARBA00022679"/>
    </source>
</evidence>
<dbReference type="GO" id="GO:0006109">
    <property type="term" value="P:regulation of carbohydrate metabolic process"/>
    <property type="evidence" value="ECO:0007669"/>
    <property type="project" value="UniProtKB-UniRule"/>
</dbReference>
<evidence type="ECO:0000256" key="2">
    <source>
        <dbReference type="ARBA" id="ARBA00001946"/>
    </source>
</evidence>
<dbReference type="Proteomes" id="UP000267250">
    <property type="component" value="Chromosome"/>
</dbReference>
<keyword evidence="8 14" id="KW-0418">Kinase</keyword>
<dbReference type="GO" id="GO:0004674">
    <property type="term" value="F:protein serine/threonine kinase activity"/>
    <property type="evidence" value="ECO:0007669"/>
    <property type="project" value="UniProtKB-KW"/>
</dbReference>
<proteinExistence type="inferred from homology"/>
<dbReference type="GO" id="GO:0004712">
    <property type="term" value="F:protein serine/threonine/tyrosine kinase activity"/>
    <property type="evidence" value="ECO:0007669"/>
    <property type="project" value="UniProtKB-UniRule"/>
</dbReference>
<dbReference type="InterPro" id="IPR011104">
    <property type="entry name" value="Hpr_kin/Pase_C"/>
</dbReference>
<comment type="domain">
    <text evidence="14">The Walker A ATP-binding motif also binds Pi and PPi.</text>
</comment>
<dbReference type="EC" id="2.7.4.-" evidence="14"/>
<evidence type="ECO:0000259" key="16">
    <source>
        <dbReference type="Pfam" id="PF07475"/>
    </source>
</evidence>
<comment type="subunit">
    <text evidence="14">Homohexamer.</text>
</comment>
<dbReference type="SUPFAM" id="SSF53795">
    <property type="entry name" value="PEP carboxykinase-like"/>
    <property type="match status" value="1"/>
</dbReference>
<keyword evidence="4 14" id="KW-0723">Serine/threonine-protein kinase</keyword>
<evidence type="ECO:0000259" key="15">
    <source>
        <dbReference type="Pfam" id="PF02603"/>
    </source>
</evidence>
<dbReference type="PANTHER" id="PTHR30305">
    <property type="entry name" value="PROTEIN YJDM-RELATED"/>
    <property type="match status" value="1"/>
</dbReference>
<keyword evidence="9 14" id="KW-0067">ATP-binding</keyword>
<evidence type="ECO:0000256" key="6">
    <source>
        <dbReference type="ARBA" id="ARBA00022723"/>
    </source>
</evidence>
<dbReference type="EMBL" id="CP016379">
    <property type="protein sequence ID" value="AZR72242.1"/>
    <property type="molecule type" value="Genomic_DNA"/>
</dbReference>
<name>A0A3Q9HNT8_9FIRM</name>
<feature type="active site" evidence="14">
    <location>
        <position position="137"/>
    </location>
</feature>
<dbReference type="InterPro" id="IPR027417">
    <property type="entry name" value="P-loop_NTPase"/>
</dbReference>
<keyword evidence="12 14" id="KW-0119">Carbohydrate metabolism</keyword>
<keyword evidence="5 14" id="KW-0808">Transferase</keyword>
<evidence type="ECO:0000256" key="8">
    <source>
        <dbReference type="ARBA" id="ARBA00022777"/>
    </source>
</evidence>
<dbReference type="Gene3D" id="3.40.1390.20">
    <property type="entry name" value="HprK N-terminal domain-like"/>
    <property type="match status" value="1"/>
</dbReference>
<accession>A0A3Q9HNT8</accession>
<dbReference type="KEGG" id="aft:BBF96_01810"/>
<comment type="function">
    <text evidence="14">Catalyzes the ATP- as well as the pyrophosphate-dependent phosphorylation of a specific serine residue in HPr, a phosphocarrier protein of the phosphoenolpyruvate-dependent sugar phosphotransferase system (PTS). HprK/P also catalyzes the pyrophosphate-producing, inorganic phosphate-dependent dephosphorylation (phosphorolysis) of seryl-phosphorylated HPr (P-Ser-HPr). The two antagonistic activities of HprK/P are regulated by several intracellular metabolites, which change their concentration in response to the absence or presence of rapidly metabolisable carbon sources (glucose, fructose, etc.) in the growth medium. Therefore, by controlling the phosphorylation state of HPr, HPrK/P is a sensor enzyme that plays a major role in the regulation of carbon metabolism and sugar transport: it mediates carbon catabolite repression (CCR), and regulates PTS-catalyzed carbohydrate uptake and inducer exclusion.</text>
</comment>
<comment type="similarity">
    <text evidence="3 14">Belongs to the HPrK/P family.</text>
</comment>
<feature type="region of interest" description="Important for the catalytic mechanism of dephosphorylation" evidence="14">
    <location>
        <begin position="264"/>
        <end position="269"/>
    </location>
</feature>
<dbReference type="Gene3D" id="3.40.50.300">
    <property type="entry name" value="P-loop containing nucleotide triphosphate hydrolases"/>
    <property type="match status" value="1"/>
</dbReference>
<evidence type="ECO:0000256" key="7">
    <source>
        <dbReference type="ARBA" id="ARBA00022741"/>
    </source>
</evidence>
<evidence type="ECO:0000256" key="12">
    <source>
        <dbReference type="ARBA" id="ARBA00023277"/>
    </source>
</evidence>
<evidence type="ECO:0000256" key="10">
    <source>
        <dbReference type="ARBA" id="ARBA00022842"/>
    </source>
</evidence>
<dbReference type="FunFam" id="3.40.50.300:FF:000174">
    <property type="entry name" value="HPr kinase/phosphorylase"/>
    <property type="match status" value="1"/>
</dbReference>
<evidence type="ECO:0000256" key="3">
    <source>
        <dbReference type="ARBA" id="ARBA00006883"/>
    </source>
</evidence>
<dbReference type="Pfam" id="PF02603">
    <property type="entry name" value="Hpr_kinase_N"/>
    <property type="match status" value="1"/>
</dbReference>
<dbReference type="GO" id="GO:0005524">
    <property type="term" value="F:ATP binding"/>
    <property type="evidence" value="ECO:0007669"/>
    <property type="project" value="UniProtKB-UniRule"/>
</dbReference>
<feature type="active site" evidence="14">
    <location>
        <position position="158"/>
    </location>
</feature>
<dbReference type="GO" id="GO:0000155">
    <property type="term" value="F:phosphorelay sensor kinase activity"/>
    <property type="evidence" value="ECO:0007669"/>
    <property type="project" value="InterPro"/>
</dbReference>
<dbReference type="RefSeq" id="WP_205665685.1">
    <property type="nucleotide sequence ID" value="NZ_CP016379.1"/>
</dbReference>
<keyword evidence="10 14" id="KW-0460">Magnesium</keyword>
<feature type="domain" description="HPr(Ser) kinase/phosphorylase N-terminal" evidence="15">
    <location>
        <begin position="4"/>
        <end position="126"/>
    </location>
</feature>
<keyword evidence="7 14" id="KW-0547">Nucleotide-binding</keyword>
<dbReference type="EC" id="2.7.11.-" evidence="14"/>
<evidence type="ECO:0000256" key="13">
    <source>
        <dbReference type="ARBA" id="ARBA00047657"/>
    </source>
</evidence>
<evidence type="ECO:0000256" key="9">
    <source>
        <dbReference type="ARBA" id="ARBA00022840"/>
    </source>
</evidence>
<keyword evidence="11 14" id="KW-0511">Multifunctional enzyme</keyword>
<feature type="active site" description="Proton acceptor; for phosphorylation activity. Proton donor; for dephosphorylation activity" evidence="14">
    <location>
        <position position="176"/>
    </location>
</feature>
<feature type="region of interest" description="Important for the catalytic mechanism of both phosphorylation and dephosphorylation" evidence="14">
    <location>
        <begin position="200"/>
        <end position="209"/>
    </location>
</feature>
<evidence type="ECO:0000313" key="18">
    <source>
        <dbReference type="Proteomes" id="UP000267250"/>
    </source>
</evidence>
<comment type="catalytic activity">
    <reaction evidence="1 14">
        <text>[HPr protein]-L-serine + ATP = [HPr protein]-O-phospho-L-serine + ADP + H(+)</text>
        <dbReference type="Rhea" id="RHEA:46600"/>
        <dbReference type="Rhea" id="RHEA-COMP:11602"/>
        <dbReference type="Rhea" id="RHEA-COMP:11603"/>
        <dbReference type="ChEBI" id="CHEBI:15378"/>
        <dbReference type="ChEBI" id="CHEBI:29999"/>
        <dbReference type="ChEBI" id="CHEBI:30616"/>
        <dbReference type="ChEBI" id="CHEBI:83421"/>
        <dbReference type="ChEBI" id="CHEBI:456216"/>
    </reaction>
</comment>